<accession>A0ABT0D5S0</accession>
<protein>
    <submittedName>
        <fullName evidence="1">Uncharacterized protein</fullName>
    </submittedName>
</protein>
<gene>
    <name evidence="1" type="ORF">MWN34_00005</name>
</gene>
<sequence>MSPSHANKAGVRYRYYVSQALLQHRKNEAGSIARVSAPDVEAAILGFLPLDRSELSERIARITLHRDRLIVHMKGEQDEPPSKPIAIPFAWQPQGRRKGIVHEPASKKVQLAPSIAKSILIAISRARRWMAELIEGIVASPNDIAIREGMGERNVRKLLPLACLSPALVRAIVDGTAPADLTISSLTAALPHDWAAQEQRFLTA</sequence>
<comment type="caution">
    <text evidence="1">The sequence shown here is derived from an EMBL/GenBank/DDBJ whole genome shotgun (WGS) entry which is preliminary data.</text>
</comment>
<dbReference type="EMBL" id="JALKCH010000001">
    <property type="protein sequence ID" value="MCK0195291.1"/>
    <property type="molecule type" value="Genomic_DNA"/>
</dbReference>
<name>A0ABT0D5S0_9HYPH</name>
<dbReference type="RefSeq" id="WP_247025583.1">
    <property type="nucleotide sequence ID" value="NZ_JALKCH010000001.1"/>
</dbReference>
<dbReference type="SUPFAM" id="SSF109709">
    <property type="entry name" value="KorB DNA-binding domain-like"/>
    <property type="match status" value="1"/>
</dbReference>
<organism evidence="1 2">
    <name type="scientific">Ancylobacter crimeensis</name>
    <dbReference type="NCBI Taxonomy" id="2579147"/>
    <lineage>
        <taxon>Bacteria</taxon>
        <taxon>Pseudomonadati</taxon>
        <taxon>Pseudomonadota</taxon>
        <taxon>Alphaproteobacteria</taxon>
        <taxon>Hyphomicrobiales</taxon>
        <taxon>Xanthobacteraceae</taxon>
        <taxon>Ancylobacter</taxon>
    </lineage>
</organism>
<evidence type="ECO:0000313" key="1">
    <source>
        <dbReference type="EMBL" id="MCK0195291.1"/>
    </source>
</evidence>
<evidence type="ECO:0000313" key="2">
    <source>
        <dbReference type="Proteomes" id="UP001203284"/>
    </source>
</evidence>
<keyword evidence="2" id="KW-1185">Reference proteome</keyword>
<proteinExistence type="predicted"/>
<dbReference type="Proteomes" id="UP001203284">
    <property type="component" value="Unassembled WGS sequence"/>
</dbReference>
<reference evidence="1 2" key="1">
    <citation type="submission" date="2022-04" db="EMBL/GenBank/DDBJ databases">
        <authorList>
            <person name="Grouzdev D.S."/>
            <person name="Pantiukh K.S."/>
            <person name="Krutkina M.S."/>
        </authorList>
    </citation>
    <scope>NUCLEOTIDE SEQUENCE [LARGE SCALE GENOMIC DNA]</scope>
    <source>
        <strain evidence="1 2">6x-1</strain>
    </source>
</reference>